<dbReference type="GO" id="GO:0050566">
    <property type="term" value="F:asparaginyl-tRNA synthase (glutamine-hydrolyzing) activity"/>
    <property type="evidence" value="ECO:0007669"/>
    <property type="project" value="RHEA"/>
</dbReference>
<dbReference type="SMART" id="SM00845">
    <property type="entry name" value="GatB_Yqey"/>
    <property type="match status" value="1"/>
</dbReference>
<name>A0A1G2GX43_9BACT</name>
<dbReference type="Gene3D" id="1.10.150.380">
    <property type="entry name" value="GatB domain, N-terminal subdomain"/>
    <property type="match status" value="1"/>
</dbReference>
<dbReference type="InterPro" id="IPR023168">
    <property type="entry name" value="GatB_Yqey_C_2"/>
</dbReference>
<dbReference type="InterPro" id="IPR017958">
    <property type="entry name" value="Gln-tRNA_amidoTrfase_suB_CS"/>
</dbReference>
<dbReference type="InterPro" id="IPR003789">
    <property type="entry name" value="Asn/Gln_tRNA_amidoTrase-B-like"/>
</dbReference>
<dbReference type="SUPFAM" id="SSF89095">
    <property type="entry name" value="GatB/YqeY motif"/>
    <property type="match status" value="1"/>
</dbReference>
<dbReference type="InterPro" id="IPR018027">
    <property type="entry name" value="Asn/Gln_amidotransferase"/>
</dbReference>
<dbReference type="EMBL" id="MHNW01000001">
    <property type="protein sequence ID" value="OGZ54763.1"/>
    <property type="molecule type" value="Genomic_DNA"/>
</dbReference>
<gene>
    <name evidence="10" type="primary">gatB</name>
    <name evidence="12" type="ORF">A3B25_02820</name>
</gene>
<evidence type="ECO:0000256" key="8">
    <source>
        <dbReference type="ARBA" id="ARBA00047380"/>
    </source>
</evidence>
<dbReference type="PANTHER" id="PTHR11659:SF4">
    <property type="entry name" value="ASPARTYL_GLUTAMYL-TRNA(GLN) AMIDOTRANSFERASE SUBUNIT B_E CATALYTIC DOMAIN-CONTAINING PROTEIN"/>
    <property type="match status" value="1"/>
</dbReference>
<evidence type="ECO:0000256" key="3">
    <source>
        <dbReference type="ARBA" id="ARBA00022598"/>
    </source>
</evidence>
<evidence type="ECO:0000256" key="5">
    <source>
        <dbReference type="ARBA" id="ARBA00022840"/>
    </source>
</evidence>
<dbReference type="PROSITE" id="PS01234">
    <property type="entry name" value="GATB"/>
    <property type="match status" value="1"/>
</dbReference>
<dbReference type="Proteomes" id="UP000179106">
    <property type="component" value="Unassembled WGS sequence"/>
</dbReference>
<evidence type="ECO:0000256" key="6">
    <source>
        <dbReference type="ARBA" id="ARBA00022917"/>
    </source>
</evidence>
<dbReference type="Pfam" id="PF02637">
    <property type="entry name" value="GatB_Yqey"/>
    <property type="match status" value="1"/>
</dbReference>
<dbReference type="AlphaFoldDB" id="A0A1G2GX43"/>
<dbReference type="InterPro" id="IPR006075">
    <property type="entry name" value="Asn/Gln-tRNA_Trfase_suB/E_cat"/>
</dbReference>
<dbReference type="Pfam" id="PF02934">
    <property type="entry name" value="GatB_N"/>
    <property type="match status" value="1"/>
</dbReference>
<dbReference type="GO" id="GO:0006412">
    <property type="term" value="P:translation"/>
    <property type="evidence" value="ECO:0007669"/>
    <property type="project" value="UniProtKB-UniRule"/>
</dbReference>
<evidence type="ECO:0000313" key="12">
    <source>
        <dbReference type="EMBL" id="OGZ54763.1"/>
    </source>
</evidence>
<comment type="function">
    <text evidence="7 10">Allows the formation of correctly charged Asn-tRNA(Asn) or Gln-tRNA(Gln) through the transamidation of misacylated Asp-tRNA(Asn) or Glu-tRNA(Gln) in organisms which lack either or both of asparaginyl-tRNA or glutaminyl-tRNA synthetases. The reaction takes place in the presence of glutamine and ATP through an activated phospho-Asp-tRNA(Asn) or phospho-Glu-tRNA(Gln).</text>
</comment>
<keyword evidence="5 10" id="KW-0067">ATP-binding</keyword>
<dbReference type="GO" id="GO:0050567">
    <property type="term" value="F:glutaminyl-tRNA synthase (glutamine-hydrolyzing) activity"/>
    <property type="evidence" value="ECO:0007669"/>
    <property type="project" value="UniProtKB-UniRule"/>
</dbReference>
<dbReference type="HAMAP" id="MF_00121">
    <property type="entry name" value="GatB"/>
    <property type="match status" value="1"/>
</dbReference>
<dbReference type="InterPro" id="IPR004413">
    <property type="entry name" value="GatB"/>
</dbReference>
<proteinExistence type="inferred from homology"/>
<comment type="subunit">
    <text evidence="2 10">Heterotrimer of A, B and C subunits.</text>
</comment>
<comment type="similarity">
    <text evidence="1 10">Belongs to the GatB/GatE family. GatB subfamily.</text>
</comment>
<dbReference type="PANTHER" id="PTHR11659">
    <property type="entry name" value="GLUTAMYL-TRNA GLN AMIDOTRANSFERASE SUBUNIT B MITOCHONDRIAL AND PROKARYOTIC PET112-RELATED"/>
    <property type="match status" value="1"/>
</dbReference>
<feature type="domain" description="Asn/Gln amidotransferase" evidence="11">
    <location>
        <begin position="325"/>
        <end position="478"/>
    </location>
</feature>
<accession>A0A1G2GX43</accession>
<dbReference type="NCBIfam" id="NF004012">
    <property type="entry name" value="PRK05477.1-2"/>
    <property type="match status" value="1"/>
</dbReference>
<evidence type="ECO:0000256" key="1">
    <source>
        <dbReference type="ARBA" id="ARBA00005306"/>
    </source>
</evidence>
<evidence type="ECO:0000313" key="13">
    <source>
        <dbReference type="Proteomes" id="UP000179106"/>
    </source>
</evidence>
<evidence type="ECO:0000256" key="10">
    <source>
        <dbReference type="HAMAP-Rule" id="MF_00121"/>
    </source>
</evidence>
<dbReference type="SUPFAM" id="SSF55931">
    <property type="entry name" value="Glutamine synthetase/guanido kinase"/>
    <property type="match status" value="1"/>
</dbReference>
<dbReference type="STRING" id="1802126.A3B25_02820"/>
<comment type="catalytic activity">
    <reaction evidence="8 10">
        <text>L-aspartyl-tRNA(Asn) + L-glutamine + ATP + H2O = L-asparaginyl-tRNA(Asn) + L-glutamate + ADP + phosphate + 2 H(+)</text>
        <dbReference type="Rhea" id="RHEA:14513"/>
        <dbReference type="Rhea" id="RHEA-COMP:9674"/>
        <dbReference type="Rhea" id="RHEA-COMP:9677"/>
        <dbReference type="ChEBI" id="CHEBI:15377"/>
        <dbReference type="ChEBI" id="CHEBI:15378"/>
        <dbReference type="ChEBI" id="CHEBI:29985"/>
        <dbReference type="ChEBI" id="CHEBI:30616"/>
        <dbReference type="ChEBI" id="CHEBI:43474"/>
        <dbReference type="ChEBI" id="CHEBI:58359"/>
        <dbReference type="ChEBI" id="CHEBI:78515"/>
        <dbReference type="ChEBI" id="CHEBI:78516"/>
        <dbReference type="ChEBI" id="CHEBI:456216"/>
    </reaction>
</comment>
<dbReference type="InterPro" id="IPR017959">
    <property type="entry name" value="Asn/Gln-tRNA_amidoTrfase_suB/E"/>
</dbReference>
<evidence type="ECO:0000256" key="7">
    <source>
        <dbReference type="ARBA" id="ARBA00024799"/>
    </source>
</evidence>
<dbReference type="InterPro" id="IPR014746">
    <property type="entry name" value="Gln_synth/guanido_kin_cat_dom"/>
</dbReference>
<evidence type="ECO:0000256" key="4">
    <source>
        <dbReference type="ARBA" id="ARBA00022741"/>
    </source>
</evidence>
<dbReference type="EC" id="6.3.5.-" evidence="10"/>
<evidence type="ECO:0000259" key="11">
    <source>
        <dbReference type="SMART" id="SM00845"/>
    </source>
</evidence>
<dbReference type="NCBIfam" id="TIGR00133">
    <property type="entry name" value="gatB"/>
    <property type="match status" value="1"/>
</dbReference>
<dbReference type="InterPro" id="IPR042114">
    <property type="entry name" value="GatB_C_1"/>
</dbReference>
<keyword evidence="6 10" id="KW-0648">Protein biosynthesis</keyword>
<dbReference type="Gene3D" id="1.10.10.410">
    <property type="match status" value="1"/>
</dbReference>
<organism evidence="12 13">
    <name type="scientific">Candidatus Ryanbacteria bacterium RIFCSPLOWO2_01_FULL_48_26</name>
    <dbReference type="NCBI Taxonomy" id="1802126"/>
    <lineage>
        <taxon>Bacteria</taxon>
        <taxon>Candidatus Ryaniibacteriota</taxon>
    </lineage>
</organism>
<dbReference type="NCBIfam" id="NF004014">
    <property type="entry name" value="PRK05477.1-4"/>
    <property type="match status" value="1"/>
</dbReference>
<evidence type="ECO:0000256" key="9">
    <source>
        <dbReference type="ARBA" id="ARBA00047913"/>
    </source>
</evidence>
<protein>
    <recommendedName>
        <fullName evidence="10">Aspartyl/glutamyl-tRNA(Asn/Gln) amidotransferase subunit B</fullName>
        <shortName evidence="10">Asp/Glu-ADT subunit B</shortName>
        <ecNumber evidence="10">6.3.5.-</ecNumber>
    </recommendedName>
</protein>
<reference evidence="12 13" key="1">
    <citation type="journal article" date="2016" name="Nat. Commun.">
        <title>Thousands of microbial genomes shed light on interconnected biogeochemical processes in an aquifer system.</title>
        <authorList>
            <person name="Anantharaman K."/>
            <person name="Brown C.T."/>
            <person name="Hug L.A."/>
            <person name="Sharon I."/>
            <person name="Castelle C.J."/>
            <person name="Probst A.J."/>
            <person name="Thomas B.C."/>
            <person name="Singh A."/>
            <person name="Wilkins M.J."/>
            <person name="Karaoz U."/>
            <person name="Brodie E.L."/>
            <person name="Williams K.H."/>
            <person name="Hubbard S.S."/>
            <person name="Banfield J.F."/>
        </authorList>
    </citation>
    <scope>NUCLEOTIDE SEQUENCE [LARGE SCALE GENOMIC DNA]</scope>
</reference>
<sequence length="479" mass="54165">MAYRPTIGLEVHVELKTRTKMFCDSLNDPNERRPNTNVCPVCLAHPGTLPTINRQAVEFVIRVGLALRGTINPVTKFDRKNYFYPDLPKGYQISQYDQPLVVGGMLEGVRIRRIHLEEDTGRLVHATSDKGQAISLVDFNRAGVPLMELVTEPDITSVEQASEFARELQLILRYLGVSDADMESGQMRIEANVSVGQMKNDKLHMGTKVELKNINSFKAMEDAVRYELARHEEVLESGGTISQETRGWDEAKQKSVVQRIKEDAHDYRYFPEPDLPPFETDFFNLEKLKAELPELPAKRRERFVREYGLNEAQADTLVGEPALADYFEEAVSELKEKSPQASVLTLFNYLTSDIRGIVNELGIVLRDTKVNPEHLAHLVFLIESGKLTSRQAKDMLAKMFKRDEDPEDILKDESLYAISGTAELETIAQFILQENPAAIADYRKGKVASLQFLIGKAMARLKGKGNPEVLKEIFLKLLK</sequence>
<dbReference type="GO" id="GO:0005524">
    <property type="term" value="F:ATP binding"/>
    <property type="evidence" value="ECO:0007669"/>
    <property type="project" value="UniProtKB-KW"/>
</dbReference>
<keyword evidence="3 10" id="KW-0436">Ligase</keyword>
<comment type="caution">
    <text evidence="12">The sequence shown here is derived from an EMBL/GenBank/DDBJ whole genome shotgun (WGS) entry which is preliminary data.</text>
</comment>
<comment type="catalytic activity">
    <reaction evidence="9 10">
        <text>L-glutamyl-tRNA(Gln) + L-glutamine + ATP + H2O = L-glutaminyl-tRNA(Gln) + L-glutamate + ADP + phosphate + H(+)</text>
        <dbReference type="Rhea" id="RHEA:17521"/>
        <dbReference type="Rhea" id="RHEA-COMP:9681"/>
        <dbReference type="Rhea" id="RHEA-COMP:9684"/>
        <dbReference type="ChEBI" id="CHEBI:15377"/>
        <dbReference type="ChEBI" id="CHEBI:15378"/>
        <dbReference type="ChEBI" id="CHEBI:29985"/>
        <dbReference type="ChEBI" id="CHEBI:30616"/>
        <dbReference type="ChEBI" id="CHEBI:43474"/>
        <dbReference type="ChEBI" id="CHEBI:58359"/>
        <dbReference type="ChEBI" id="CHEBI:78520"/>
        <dbReference type="ChEBI" id="CHEBI:78521"/>
        <dbReference type="ChEBI" id="CHEBI:456216"/>
    </reaction>
</comment>
<keyword evidence="4 10" id="KW-0547">Nucleotide-binding</keyword>
<evidence type="ECO:0000256" key="2">
    <source>
        <dbReference type="ARBA" id="ARBA00011123"/>
    </source>
</evidence>